<dbReference type="Gene3D" id="2.60.40.10">
    <property type="entry name" value="Immunoglobulins"/>
    <property type="match status" value="2"/>
</dbReference>
<dbReference type="EMBL" id="SSHJ02000008">
    <property type="protein sequence ID" value="MFN0256981.1"/>
    <property type="molecule type" value="Genomic_DNA"/>
</dbReference>
<evidence type="ECO:0000313" key="3">
    <source>
        <dbReference type="EMBL" id="MFN0256981.1"/>
    </source>
</evidence>
<dbReference type="PROSITE" id="PS51257">
    <property type="entry name" value="PROKAR_LIPOPROTEIN"/>
    <property type="match status" value="1"/>
</dbReference>
<dbReference type="InterPro" id="IPR036116">
    <property type="entry name" value="FN3_sf"/>
</dbReference>
<dbReference type="SUPFAM" id="SSF49265">
    <property type="entry name" value="Fibronectin type III"/>
    <property type="match status" value="1"/>
</dbReference>
<evidence type="ECO:0000256" key="1">
    <source>
        <dbReference type="SAM" id="SignalP"/>
    </source>
</evidence>
<comment type="caution">
    <text evidence="3">The sequence shown here is derived from an EMBL/GenBank/DDBJ whole genome shotgun (WGS) entry which is preliminary data.</text>
</comment>
<feature type="chain" id="PRO_5046481795" evidence="1">
    <location>
        <begin position="21"/>
        <end position="219"/>
    </location>
</feature>
<reference evidence="3 4" key="1">
    <citation type="submission" date="2024-12" db="EMBL/GenBank/DDBJ databases">
        <authorList>
            <person name="Hu S."/>
        </authorList>
    </citation>
    <scope>NUCLEOTIDE SEQUENCE [LARGE SCALE GENOMIC DNA]</scope>
    <source>
        <strain evidence="3 4">THG-T11</strain>
    </source>
</reference>
<evidence type="ECO:0000313" key="4">
    <source>
        <dbReference type="Proteomes" id="UP001517247"/>
    </source>
</evidence>
<evidence type="ECO:0000259" key="2">
    <source>
        <dbReference type="PROSITE" id="PS50853"/>
    </source>
</evidence>
<gene>
    <name evidence="3" type="ORF">E6A44_015435</name>
</gene>
<dbReference type="PROSITE" id="PS50853">
    <property type="entry name" value="FN3"/>
    <property type="match status" value="2"/>
</dbReference>
<dbReference type="InterPro" id="IPR013783">
    <property type="entry name" value="Ig-like_fold"/>
</dbReference>
<dbReference type="Pfam" id="PF00041">
    <property type="entry name" value="fn3"/>
    <property type="match status" value="2"/>
</dbReference>
<dbReference type="RefSeq" id="WP_138724067.1">
    <property type="nucleotide sequence ID" value="NZ_SSHJ02000008.1"/>
</dbReference>
<dbReference type="Proteomes" id="UP001517247">
    <property type="component" value="Unassembled WGS sequence"/>
</dbReference>
<feature type="domain" description="Fibronectin type-III" evidence="2">
    <location>
        <begin position="32"/>
        <end position="123"/>
    </location>
</feature>
<dbReference type="InterPro" id="IPR003961">
    <property type="entry name" value="FN3_dom"/>
</dbReference>
<dbReference type="SMART" id="SM00060">
    <property type="entry name" value="FN3"/>
    <property type="match status" value="2"/>
</dbReference>
<feature type="signal peptide" evidence="1">
    <location>
        <begin position="1"/>
        <end position="20"/>
    </location>
</feature>
<sequence>MKKFKIFTALLLLVALIACKKSNDADTTTCAAPTLPTVTAITATTATLNWAHTNTPLQWQIKYGAQGFNVNKAGISIFTPTIPYTLNPPLTPATNYDYYVRAVCASGDASEWSPVTTFTTLSAASVTCAVPTMPTTSAITATTALLNWTQPGTPLQWQIKYGVRGFNVNTAGTSIITSSKPYMLNPPLTPATAYDYYVRAICGAGDTSAWSAVATFTTK</sequence>
<proteinExistence type="predicted"/>
<accession>A0ABW9J8Y8</accession>
<feature type="domain" description="Fibronectin type-III" evidence="2">
    <location>
        <begin position="130"/>
        <end position="219"/>
    </location>
</feature>
<protein>
    <submittedName>
        <fullName evidence="3">Fibronectin type III domain-containing protein</fullName>
    </submittedName>
</protein>
<keyword evidence="4" id="KW-1185">Reference proteome</keyword>
<name>A0ABW9J8Y8_9SPHI</name>
<keyword evidence="1" id="KW-0732">Signal</keyword>
<organism evidence="3 4">
    <name type="scientific">Pedobacter ureilyticus</name>
    <dbReference type="NCBI Taxonomy" id="1393051"/>
    <lineage>
        <taxon>Bacteria</taxon>
        <taxon>Pseudomonadati</taxon>
        <taxon>Bacteroidota</taxon>
        <taxon>Sphingobacteriia</taxon>
        <taxon>Sphingobacteriales</taxon>
        <taxon>Sphingobacteriaceae</taxon>
        <taxon>Pedobacter</taxon>
    </lineage>
</organism>